<reference evidence="5 6" key="1">
    <citation type="submission" date="2019-05" db="EMBL/GenBank/DDBJ databases">
        <authorList>
            <person name="Qu J.-H."/>
        </authorList>
    </citation>
    <scope>NUCLEOTIDE SEQUENCE [LARGE SCALE GENOMIC DNA]</scope>
    <source>
        <strain evidence="5 6">NS28</strain>
    </source>
</reference>
<dbReference type="SUPFAM" id="SSF46689">
    <property type="entry name" value="Homeodomain-like"/>
    <property type="match status" value="1"/>
</dbReference>
<dbReference type="RefSeq" id="WP_139014453.1">
    <property type="nucleotide sequence ID" value="NZ_VBSN01000071.1"/>
</dbReference>
<evidence type="ECO:0000256" key="1">
    <source>
        <dbReference type="ARBA" id="ARBA00023015"/>
    </source>
</evidence>
<feature type="domain" description="HTH araC/xylS-type" evidence="4">
    <location>
        <begin position="181"/>
        <end position="279"/>
    </location>
</feature>
<dbReference type="PANTHER" id="PTHR43280:SF32">
    <property type="entry name" value="TRANSCRIPTIONAL REGULATORY PROTEIN"/>
    <property type="match status" value="1"/>
</dbReference>
<accession>A0A5M8QCA8</accession>
<dbReference type="Gene3D" id="1.10.10.60">
    <property type="entry name" value="Homeodomain-like"/>
    <property type="match status" value="1"/>
</dbReference>
<dbReference type="GO" id="GO:0043565">
    <property type="term" value="F:sequence-specific DNA binding"/>
    <property type="evidence" value="ECO:0007669"/>
    <property type="project" value="InterPro"/>
</dbReference>
<dbReference type="PROSITE" id="PS01124">
    <property type="entry name" value="HTH_ARAC_FAMILY_2"/>
    <property type="match status" value="1"/>
</dbReference>
<gene>
    <name evidence="5" type="ORF">FEM33_23670</name>
</gene>
<dbReference type="AlphaFoldDB" id="A0A5M8QCA8"/>
<evidence type="ECO:0000313" key="6">
    <source>
        <dbReference type="Proteomes" id="UP000323994"/>
    </source>
</evidence>
<dbReference type="EMBL" id="VBSN01000071">
    <property type="protein sequence ID" value="KAA6432723.1"/>
    <property type="molecule type" value="Genomic_DNA"/>
</dbReference>
<keyword evidence="1" id="KW-0805">Transcription regulation</keyword>
<keyword evidence="6" id="KW-1185">Reference proteome</keyword>
<dbReference type="Pfam" id="PF12833">
    <property type="entry name" value="HTH_18"/>
    <property type="match status" value="1"/>
</dbReference>
<sequence length="304" mass="35399">MRKNLFESKLKTFGLLHVSHDQTDAVNGPDYKQYIKILFLPAGYKLRVDFSVYETRQPALFFISPNQYLKIEESGSEGGYFIFYNRDFYCIQIHDQEVACDGLLFNNIHNMPKVEAPEAEITFIRGLLTEMLQEFELNDSSLEEMVRTYLKQLLIRATRSWKRQHLDSAVTEQQSELEFFRKFTRLVEEHYKSKHTVADYADLLCMSPKTITHKFNRLRLPQPNEVIKDRIILEAKRLLVHTSLTAKEVAYELGYNDPAYFSRLFLAKTGESPSGFRNTFLAENSMETAPGNWQQPARIRANAS</sequence>
<evidence type="ECO:0000313" key="5">
    <source>
        <dbReference type="EMBL" id="KAA6432723.1"/>
    </source>
</evidence>
<proteinExistence type="predicted"/>
<name>A0A5M8QCA8_9BACT</name>
<evidence type="ECO:0000259" key="4">
    <source>
        <dbReference type="PROSITE" id="PS01124"/>
    </source>
</evidence>
<dbReference type="OrthoDB" id="9793451at2"/>
<evidence type="ECO:0000256" key="3">
    <source>
        <dbReference type="ARBA" id="ARBA00023163"/>
    </source>
</evidence>
<keyword evidence="2" id="KW-0238">DNA-binding</keyword>
<evidence type="ECO:0000256" key="2">
    <source>
        <dbReference type="ARBA" id="ARBA00023125"/>
    </source>
</evidence>
<organism evidence="5 6">
    <name type="scientific">Dyadobacter flavalbus</name>
    <dbReference type="NCBI Taxonomy" id="2579942"/>
    <lineage>
        <taxon>Bacteria</taxon>
        <taxon>Pseudomonadati</taxon>
        <taxon>Bacteroidota</taxon>
        <taxon>Cytophagia</taxon>
        <taxon>Cytophagales</taxon>
        <taxon>Spirosomataceae</taxon>
        <taxon>Dyadobacter</taxon>
    </lineage>
</organism>
<keyword evidence="3" id="KW-0804">Transcription</keyword>
<dbReference type="PANTHER" id="PTHR43280">
    <property type="entry name" value="ARAC-FAMILY TRANSCRIPTIONAL REGULATOR"/>
    <property type="match status" value="1"/>
</dbReference>
<dbReference type="InterPro" id="IPR018060">
    <property type="entry name" value="HTH_AraC"/>
</dbReference>
<protein>
    <submittedName>
        <fullName evidence="5">Helix-turn-helix domain-containing protein</fullName>
    </submittedName>
</protein>
<dbReference type="GO" id="GO:0003700">
    <property type="term" value="F:DNA-binding transcription factor activity"/>
    <property type="evidence" value="ECO:0007669"/>
    <property type="project" value="InterPro"/>
</dbReference>
<dbReference type="SMART" id="SM00342">
    <property type="entry name" value="HTH_ARAC"/>
    <property type="match status" value="1"/>
</dbReference>
<dbReference type="InterPro" id="IPR009057">
    <property type="entry name" value="Homeodomain-like_sf"/>
</dbReference>
<dbReference type="Proteomes" id="UP000323994">
    <property type="component" value="Unassembled WGS sequence"/>
</dbReference>
<comment type="caution">
    <text evidence="5">The sequence shown here is derived from an EMBL/GenBank/DDBJ whole genome shotgun (WGS) entry which is preliminary data.</text>
</comment>